<dbReference type="RefSeq" id="WP_173290948.1">
    <property type="nucleotide sequence ID" value="NZ_AP021888.1"/>
</dbReference>
<accession>A0A6F8PM20</accession>
<dbReference type="AlphaFoldDB" id="A0A6F8PM20"/>
<evidence type="ECO:0000313" key="1">
    <source>
        <dbReference type="EMBL" id="BBP43118.1"/>
    </source>
</evidence>
<sequence length="233" mass="27066">MSQDNGEIFESAVRNYYSHIDSDPHHRFISWEHCYLRFSSSDFCKNDFEKDISALHLAFYLASWGMYRGSTDLLNKDYKILLPIIDVIKNHNELRQYNYLDSDQWISDHYVSKVLDVNSELSEVLKKVFNDGATPTDTLVSKILLGTLGCIPAYDRYVKQGMSAEEVTQAISEKGLKSLINFCKNKKDKIHALSNIMRLKDDNNLHYPPMKIIDMYFWITGLSKEKEVLNCEK</sequence>
<dbReference type="EMBL" id="AP021888">
    <property type="protein sequence ID" value="BBP43118.1"/>
    <property type="molecule type" value="Genomic_DNA"/>
</dbReference>
<reference evidence="2" key="1">
    <citation type="submission" date="2019-11" db="EMBL/GenBank/DDBJ databases">
        <title>Isolation and characterization of two novel species in the genus Thiomicrorhabdus.</title>
        <authorList>
            <person name="Mochizuki J."/>
            <person name="Kojima H."/>
            <person name="Fukui M."/>
        </authorList>
    </citation>
    <scope>NUCLEOTIDE SEQUENCE [LARGE SCALE GENOMIC DNA]</scope>
    <source>
        <strain evidence="2">AkT22</strain>
    </source>
</reference>
<evidence type="ECO:0000313" key="2">
    <source>
        <dbReference type="Proteomes" id="UP000501466"/>
    </source>
</evidence>
<protein>
    <submittedName>
        <fullName evidence="1">Uncharacterized protein</fullName>
    </submittedName>
</protein>
<keyword evidence="2" id="KW-1185">Reference proteome</keyword>
<dbReference type="KEGG" id="tzo:THMIRHAT_08640"/>
<name>A0A6F8PM20_9GAMM</name>
<proteinExistence type="predicted"/>
<organism evidence="1 2">
    <name type="scientific">Thiosulfativibrio zosterae</name>
    <dbReference type="NCBI Taxonomy" id="2675053"/>
    <lineage>
        <taxon>Bacteria</taxon>
        <taxon>Pseudomonadati</taxon>
        <taxon>Pseudomonadota</taxon>
        <taxon>Gammaproteobacteria</taxon>
        <taxon>Thiotrichales</taxon>
        <taxon>Piscirickettsiaceae</taxon>
        <taxon>Thiosulfativibrio</taxon>
    </lineage>
</organism>
<dbReference type="Proteomes" id="UP000501466">
    <property type="component" value="Chromosome"/>
</dbReference>
<gene>
    <name evidence="1" type="ORF">THMIRHAT_08640</name>
</gene>